<dbReference type="OrthoDB" id="1924189at2759"/>
<dbReference type="Proteomes" id="UP001165083">
    <property type="component" value="Unassembled WGS sequence"/>
</dbReference>
<evidence type="ECO:0000313" key="3">
    <source>
        <dbReference type="Proteomes" id="UP001165083"/>
    </source>
</evidence>
<feature type="region of interest" description="Disordered" evidence="1">
    <location>
        <begin position="574"/>
        <end position="595"/>
    </location>
</feature>
<evidence type="ECO:0000256" key="1">
    <source>
        <dbReference type="SAM" id="MobiDB-lite"/>
    </source>
</evidence>
<proteinExistence type="predicted"/>
<feature type="compositionally biased region" description="Basic residues" evidence="1">
    <location>
        <begin position="574"/>
        <end position="583"/>
    </location>
</feature>
<accession>A0A9W6TKA2</accession>
<protein>
    <submittedName>
        <fullName evidence="2">Unnamed protein product</fullName>
    </submittedName>
</protein>
<gene>
    <name evidence="2" type="ORF">Plil01_000612200</name>
</gene>
<keyword evidence="3" id="KW-1185">Reference proteome</keyword>
<organism evidence="2 3">
    <name type="scientific">Phytophthora lilii</name>
    <dbReference type="NCBI Taxonomy" id="2077276"/>
    <lineage>
        <taxon>Eukaryota</taxon>
        <taxon>Sar</taxon>
        <taxon>Stramenopiles</taxon>
        <taxon>Oomycota</taxon>
        <taxon>Peronosporomycetes</taxon>
        <taxon>Peronosporales</taxon>
        <taxon>Peronosporaceae</taxon>
        <taxon>Phytophthora</taxon>
    </lineage>
</organism>
<name>A0A9W6TKA2_9STRA</name>
<dbReference type="EMBL" id="BSXW01000264">
    <property type="protein sequence ID" value="GMF16942.1"/>
    <property type="molecule type" value="Genomic_DNA"/>
</dbReference>
<reference evidence="2" key="1">
    <citation type="submission" date="2023-04" db="EMBL/GenBank/DDBJ databases">
        <title>Phytophthora lilii NBRC 32176.</title>
        <authorList>
            <person name="Ichikawa N."/>
            <person name="Sato H."/>
            <person name="Tonouchi N."/>
        </authorList>
    </citation>
    <scope>NUCLEOTIDE SEQUENCE</scope>
    <source>
        <strain evidence="2">NBRC 32176</strain>
    </source>
</reference>
<comment type="caution">
    <text evidence="2">The sequence shown here is derived from an EMBL/GenBank/DDBJ whole genome shotgun (WGS) entry which is preliminary data.</text>
</comment>
<sequence>MGVEDSIAPSTPIDLLSSSSAAALSRFDTAALRRDFEQLSVDDIKVLASFPVEPHDLIRRVVAVTHCLLLSLSSEHTELELCAPPWPLLRLQLLDGTPRIWRKIRKRAWQLETGAKALSPVQIRFGCKELVPYVEVSLRANNRQHGAWHLNRLAQVSTIAASLGAWCVFCLCCSALPSMRIYRRCEPPTSRASEDASKRITSISCVKLSPSHRSPPKQDKNVTTSSTSTIAKWSTELSPITHHRHLVSSKRVGIKVGGRFLLFHTRFSSSSSSGHSIDMLGEWSAYGLQANRSGRQQKSADLQVPADTSWWTPFHAIKTQISSETRPFKLYHMTPLARYSLLLQLGFHEHILERPQRIILHVTTSQALSPTFILKLGVVAIGPQQQLSLFGVGNASIMTKTTLAELRRQLEPLIAKLLSGSADGCSSFRFIYRASLLATSQERHVNAIMLLPFALLVAADTFQVKELTKHHRASQLWIYQSDVAQALVNVGLPDNIPLAENIQSIESCNAAPQVFAVHQSLVSIKAVPSIDALNSLAIAEIFTHWRAFVYFQQLQNSSVLFQLHKSSPKRQIKSMQKLPKHCRRETPEDESIPYGPNPQPLPRKWLLPLYATIDVASPTTGVFKTPFGEDVMRILALPCRLVLADAQFVVHLAHASHVTTEHNIYGIHIDLINITFLRDESCPLDLLVSLKGAYVWLIVPRKPHNNREVHAAPTEWMRDLYRFVQHPTYDFQSPNCQAVLHFRVRMSWDVAERAVEAAFWSKDVDWALSMSSTDLYDTVLRQMFDALCRSHPPAFGVDSVKFSKLLYEANIQPTHLSIGDAAFLFASNLTHGFTYELNFNGFVCAVEWLAQYLYGESSKKNMTSPVKSQYGIQHGMLQWQTSRRSEQNGCDRLIVPLRRFCYETLVHLPSLSYTWNQIMDSWRRARKQQCIQNYVLKYCAATRLRASWKGLITWRIFLQKRQRMREQRLAATKLQSFARERKQYCEYRRIRSIITRTQFRIHARSELRRLRAERAAFIERMRIRMVKWMRHHLWLLHEWKKLNAEKAARRDRIREKRLRCLGIAIFPIDTWRVRFSLYRAKPNRLVSAAGLSDSVMQCSDAKAEEMKPQIQQDAPNELYEVEILDPAQSSGLTLYVSQQLIDQYIVDEIERLALQREQGLVALNTPVTKQTSKVMPTSLTQNKLARGRKQQKAVVVGDSVVYPVLKPNIILLALARRLAIIKHQDGTSLRWYSNPMDTSLGKFLVYTPTTSTRCRYDLAASLVISVLQFSQFQSMRLNASVAEDTVIAADEVDTTISASESLTHKSLCAVPHQVHRIVNGPHKILALQYILSYVLQYGVQTPTYSMMPDVIEERQRQLKEREKAALNAVLNRERQLITMVQARMRQRLASKARLQLALSSYLKQYDRERGQFVYVFQRQSGDSFVLGEKKPLSLYDQDVPLPADKWELVSSSVTSHSGIQYFNPRRGIYSRYNDITAATVIQHWFRDKMWNGINNWKLRDIALALNYHSICQKPATTTDPSQLENLKGYALQLQLLHHQYQAAYPLYEAALKVRT</sequence>
<evidence type="ECO:0000313" key="2">
    <source>
        <dbReference type="EMBL" id="GMF16942.1"/>
    </source>
</evidence>